<evidence type="ECO:0000256" key="6">
    <source>
        <dbReference type="ARBA" id="ARBA00023163"/>
    </source>
</evidence>
<dbReference type="Pfam" id="PF08633">
    <property type="entry name" value="Rox3"/>
    <property type="match status" value="1"/>
</dbReference>
<keyword evidence="4 9" id="KW-0805">Transcription regulation</keyword>
<evidence type="ECO:0000256" key="5">
    <source>
        <dbReference type="ARBA" id="ARBA00023159"/>
    </source>
</evidence>
<feature type="region of interest" description="Disordered" evidence="10">
    <location>
        <begin position="144"/>
        <end position="165"/>
    </location>
</feature>
<evidence type="ECO:0000256" key="9">
    <source>
        <dbReference type="RuleBase" id="RU364151"/>
    </source>
</evidence>
<evidence type="ECO:0000256" key="10">
    <source>
        <dbReference type="SAM" id="MobiDB-lite"/>
    </source>
</evidence>
<evidence type="ECO:0000313" key="11">
    <source>
        <dbReference type="EMBL" id="KAL0467324.1"/>
    </source>
</evidence>
<keyword evidence="5 9" id="KW-0010">Activator</keyword>
<evidence type="ECO:0000256" key="7">
    <source>
        <dbReference type="ARBA" id="ARBA00023242"/>
    </source>
</evidence>
<reference evidence="11 12" key="1">
    <citation type="submission" date="2023-09" db="EMBL/GenBank/DDBJ databases">
        <title>Multi-omics analysis of a traditional fermented food reveals byproduct-associated fungal strains for waste-to-food upcycling.</title>
        <authorList>
            <consortium name="Lawrence Berkeley National Laboratory"/>
            <person name="Rekdal V.M."/>
            <person name="Villalobos-Escobedo J.M."/>
            <person name="Rodriguez-Valeron N."/>
            <person name="Garcia M.O."/>
            <person name="Vasquez D.P."/>
            <person name="Damayanti I."/>
            <person name="Sorensen P.M."/>
            <person name="Baidoo E.E."/>
            <person name="De Carvalho A.C."/>
            <person name="Riley R."/>
            <person name="Lipzen A."/>
            <person name="He G."/>
            <person name="Yan M."/>
            <person name="Haridas S."/>
            <person name="Daum C."/>
            <person name="Yoshinaga Y."/>
            <person name="Ng V."/>
            <person name="Grigoriev I.V."/>
            <person name="Munk R."/>
            <person name="Nuraida L."/>
            <person name="Wijaya C.H."/>
            <person name="Morales P.-C."/>
            <person name="Keasling J.D."/>
        </authorList>
    </citation>
    <scope>NUCLEOTIDE SEQUENCE [LARGE SCALE GENOMIC DNA]</scope>
    <source>
        <strain evidence="11 12">FGSC 2613</strain>
    </source>
</reference>
<comment type="subunit">
    <text evidence="9">Component of the Mediator complex.</text>
</comment>
<keyword evidence="12" id="KW-1185">Reference proteome</keyword>
<keyword evidence="7 9" id="KW-0539">Nucleus</keyword>
<dbReference type="EMBL" id="JAVLET010000010">
    <property type="protein sequence ID" value="KAL0467324.1"/>
    <property type="molecule type" value="Genomic_DNA"/>
</dbReference>
<keyword evidence="6 9" id="KW-0804">Transcription</keyword>
<sequence length="464" mass="51915">MSCSVELSAEPNGREVGMPIGRRDEFRTMPRLEPGSVKAGRSVAVSPHVEVDCFCRGARGGHEDSTPGFRYKLTYAGRVTQCSAENLWRCVALLAGEWPCSPSRLWLKGQGRPTLPSIPARLQVQAHSVNGSSLANDMSFTDIVMGENSPQKRKRTSDDVGDREQKKVHIEDRKLGIDDLHLDVGEKYLLCRSRKAPFTCTQKKQQQQQQQQQWQWHMREKRSRSLWLMLPQRRALSLEHQPPRPHLSEDLFEMYGLADLAAEYARIKDGQKNALRKTYKGHIKKLGVQGHFDSVKTDEKDPERLEYLMGCPQEEWNAHFVRGKEITRGLSSDMKSKISRAVTMSRGTVPSTLWNNSVLGDIGASSMKAHLNQPPSARPTAPNTPLAYGGPAMQRVKPQTPGFQDNRPRRNIKKRGYGDSSFEGYGEGFEDDGGLETGYSTGEGDMASGLKRRKKVLIGSNVPG</sequence>
<comment type="similarity">
    <text evidence="2 9">Belongs to the Mediator complex subunit 19 family.</text>
</comment>
<evidence type="ECO:0000256" key="3">
    <source>
        <dbReference type="ARBA" id="ARBA00019615"/>
    </source>
</evidence>
<evidence type="ECO:0000256" key="4">
    <source>
        <dbReference type="ARBA" id="ARBA00023015"/>
    </source>
</evidence>
<comment type="caution">
    <text evidence="11">The sequence shown here is derived from an EMBL/GenBank/DDBJ whole genome shotgun (WGS) entry which is preliminary data.</text>
</comment>
<dbReference type="InterPro" id="IPR013942">
    <property type="entry name" value="Mediator_Med19_fun"/>
</dbReference>
<comment type="function">
    <text evidence="9">Component of the Mediator complex, a coactivator involved in the regulated transcription of nearly all RNA polymerase II-dependent genes. Mediator functions as a bridge to convey information from gene-specific regulatory proteins to the basal RNA polymerase II transcription machinery. Mediator is recruited to promoters by direct interactions with regulatory proteins and serves as a scaffold for the assembly of a functional preinitiation complex with RNA polymerase II and the general transcription factors.</text>
</comment>
<accession>A0ABR3D3P8</accession>
<feature type="compositionally biased region" description="Basic and acidic residues" evidence="10">
    <location>
        <begin position="156"/>
        <end position="165"/>
    </location>
</feature>
<name>A0ABR3D3P8_NEUIN</name>
<gene>
    <name evidence="9" type="primary">MED19</name>
    <name evidence="11" type="ORF">QR685DRAFT_449243</name>
</gene>
<protein>
    <recommendedName>
        <fullName evidence="3 9">Mediator of RNA polymerase II transcription subunit 19</fullName>
    </recommendedName>
    <alternativeName>
        <fullName evidence="8 9">Mediator complex subunit 19</fullName>
    </alternativeName>
</protein>
<comment type="subcellular location">
    <subcellularLocation>
        <location evidence="1 9">Nucleus</location>
    </subcellularLocation>
</comment>
<evidence type="ECO:0000256" key="1">
    <source>
        <dbReference type="ARBA" id="ARBA00004123"/>
    </source>
</evidence>
<evidence type="ECO:0000313" key="12">
    <source>
        <dbReference type="Proteomes" id="UP001451303"/>
    </source>
</evidence>
<evidence type="ECO:0000256" key="2">
    <source>
        <dbReference type="ARBA" id="ARBA00009259"/>
    </source>
</evidence>
<organism evidence="11 12">
    <name type="scientific">Neurospora intermedia</name>
    <dbReference type="NCBI Taxonomy" id="5142"/>
    <lineage>
        <taxon>Eukaryota</taxon>
        <taxon>Fungi</taxon>
        <taxon>Dikarya</taxon>
        <taxon>Ascomycota</taxon>
        <taxon>Pezizomycotina</taxon>
        <taxon>Sordariomycetes</taxon>
        <taxon>Sordariomycetidae</taxon>
        <taxon>Sordariales</taxon>
        <taxon>Sordariaceae</taxon>
        <taxon>Neurospora</taxon>
    </lineage>
</organism>
<proteinExistence type="inferred from homology"/>
<feature type="region of interest" description="Disordered" evidence="10">
    <location>
        <begin position="369"/>
        <end position="464"/>
    </location>
</feature>
<dbReference type="Proteomes" id="UP001451303">
    <property type="component" value="Unassembled WGS sequence"/>
</dbReference>
<evidence type="ECO:0000256" key="8">
    <source>
        <dbReference type="ARBA" id="ARBA00032018"/>
    </source>
</evidence>